<dbReference type="InterPro" id="IPR001846">
    <property type="entry name" value="VWF_type-D"/>
</dbReference>
<keyword evidence="3" id="KW-1015">Disulfide bond</keyword>
<dbReference type="PROSITE" id="PS51211">
    <property type="entry name" value="VITELLOGENIN"/>
    <property type="match status" value="1"/>
</dbReference>
<feature type="compositionally biased region" description="Low complexity" evidence="6">
    <location>
        <begin position="383"/>
        <end position="401"/>
    </location>
</feature>
<dbReference type="Pfam" id="PF09172">
    <property type="entry name" value="Vit_open_b-sht"/>
    <property type="match status" value="1"/>
</dbReference>
<dbReference type="SMART" id="SM00216">
    <property type="entry name" value="VWD"/>
    <property type="match status" value="1"/>
</dbReference>
<sequence length="1706" mass="190972">MNSVILQLLLLVGAATCHHRHHGWKPGHRYQYEMRGRNVAGLHQVADQFVGLLTKGVVNIQAKTDGRVNVQIEQPEQLDIHQRLARGWRTFIPDEGANYKPLPLVSRSFDLEFKGGIVNKMWVHRDAPTDEANIFKAIASLLQMDTTGENLKKSSYNQIPQANDLTAAFKTTEDTVHGEVETSYSLSPLPIYHLHSQPSLARNAAACPQPGVFSVQKTLNFENARHLPAYHYGFADLPEGTVGGNQMGNMLSRSVNSWAVVCGTSENFLVQSSVTTDKILVAPHLYNDQRGIVVSEFNLTLINVQDSQQEPQGLSADSKEYESLMYDYNDAEASQSSEKKSRSKREINHRHSNSLPKANHPNDLDQPHKMKNDTSFKNENSAEDSSSSSSSSSSDSDSSSEGRSKSSKKTYWQPRPELKSAPNNPLLPYFIAVQGNSIQASPKLNGLEKTENLANSIGRDLVKLSSIAHQQTLSKFTRLVSLLQTMNEEQMSKATEKLYFSYSKASSKSSEDATRYNAWIAYRDATVQAGTGPALLTLRSWIKSCKVMGEEAAELVGTVSRMAHYPSEEFIQSFYDMMVSDDVSKFQQVNTSAIISFAELVRKVLVSNDTAHNRYPVHSFGRPHSRNSTLVEHKFVPHFQEKLAESIRQGDSTRIQVYIWALGTMSHPKVLPIFEQYLYRKTPASHFQRLTMIASLNQMARLYPKLVRPVMFKIYQNTEEKPEIRVAAVMQLMKTNPPAQILQRISEFSNYETSKQVNSAVKSALESAARYIDSNGNQQLRDNARAAVDSLTNYEYGSQYSKIFLSSGAKKNVDLSYVHELTHIQSGDSVFPSSIFCSIKRQLGGFQNPASETFISTSSIANLWALFSSQIAERAPSKDTEAASQTWNYEAIARHLNLEVEPEAQVEGNILTSLLGSKRLFTFDNHTVNQLPEFVRKVVNGGRNPKQFNMTKMFDQLKLKIAFPTALGLPFSYSFNVPTVVAFGGQVHGKVHPDPTRHEGQIPFPKTLNVSADLNMLYSASSESKMGFVTPFNQKEYLAGVKRQVQFHLPLKLDADLDLENTKLWWDVQPLNPKTSSKLFEFSTVPYTAIQNILDILNPSINTEIVNVRRTKKVHTTVGEASMGLAFDLQMDTQQEFLSWSNVYEAVRQHNFMTALLYPLAEEAINYNNFSLIYNGPKSQTTVVKGVVKYNAWDCDSAARQRPMNDSSLKEFDASFDSHDREMQLLKKASEGIKNATSRVLDLSIAFKGPSYETVVVAGAALGSSQVQNRSQVIAFSSFGDNSKATAYKILAELHATSPLLHVINYAKTLQEETKIDLGGKLNFGRRDNMAEIKLDINMMKSEERRQALEAKPMTEVCKKQMSKGHLVQAACRNVTGRSGHMDLYEANIGYKNVPDSLRSTSYVLYTIARYYVTDYMSEQLASGEGSSGRSGHISANLRLSSMSKTANISIASPAINAEFTRVPISPYVTWQAINVHPTYSIISRVASKLTRNQYFPICVVEGSLVNTFDNLTYPSALGDCWYTMAHSFPKPMQGLKHQLPSSNFSIQVRRKGSAGEKEVMMVLDNNVINLRQSQNQPALSWNNQTSLISDERVSRFWDSNHNEVAVAYLVPGNVLVVESPFYNMKLIYDGARVILQLSNTMRESVRGLCGNFNGEKIDDLMVPKNCIHQNPFEFASKYISFGDSCRQHHKKSNVDNPEHCSYANE</sequence>
<feature type="domain" description="VWFD" evidence="9">
    <location>
        <begin position="1497"/>
        <end position="1687"/>
    </location>
</feature>
<dbReference type="Gene3D" id="1.25.10.20">
    <property type="entry name" value="Vitellinogen, superhelical"/>
    <property type="match status" value="1"/>
</dbReference>
<dbReference type="PANTHER" id="PTHR23345:SF15">
    <property type="entry name" value="VITELLOGENIN 1-RELATED"/>
    <property type="match status" value="1"/>
</dbReference>
<reference evidence="10" key="2">
    <citation type="submission" date="2014-07" db="EMBL/GenBank/DDBJ databases">
        <authorList>
            <person name="Hull J."/>
        </authorList>
    </citation>
    <scope>NUCLEOTIDE SEQUENCE</scope>
</reference>
<dbReference type="FunFam" id="1.25.10.20:FF:000003">
    <property type="entry name" value="Vitellogenin C"/>
    <property type="match status" value="1"/>
</dbReference>
<evidence type="ECO:0000256" key="2">
    <source>
        <dbReference type="ARBA" id="ARBA00022761"/>
    </source>
</evidence>
<dbReference type="SUPFAM" id="SSF56968">
    <property type="entry name" value="Lipovitellin-phosvitin complex, beta-sheet shell regions"/>
    <property type="match status" value="2"/>
</dbReference>
<evidence type="ECO:0000256" key="3">
    <source>
        <dbReference type="ARBA" id="ARBA00023157"/>
    </source>
</evidence>
<dbReference type="InterPro" id="IPR001747">
    <property type="entry name" value="Vitellogenin_N"/>
</dbReference>
<evidence type="ECO:0000259" key="9">
    <source>
        <dbReference type="PROSITE" id="PS51233"/>
    </source>
</evidence>
<dbReference type="Gene3D" id="2.30.230.10">
    <property type="entry name" value="Lipovitellin, beta-sheet shell regions, chain A"/>
    <property type="match status" value="1"/>
</dbReference>
<feature type="signal peptide" evidence="7">
    <location>
        <begin position="1"/>
        <end position="17"/>
    </location>
</feature>
<dbReference type="SMART" id="SM00638">
    <property type="entry name" value="LPD_N"/>
    <property type="match status" value="1"/>
</dbReference>
<accession>A0A0A9YGV8</accession>
<dbReference type="Gene3D" id="2.20.80.10">
    <property type="entry name" value="Lipovitellin-phosvitin complex, chain A, domain 4"/>
    <property type="match status" value="1"/>
</dbReference>
<dbReference type="EMBL" id="GBHO01014854">
    <property type="protein sequence ID" value="JAG28750.1"/>
    <property type="molecule type" value="Transcribed_RNA"/>
</dbReference>
<evidence type="ECO:0000256" key="1">
    <source>
        <dbReference type="ARBA" id="ARBA00022729"/>
    </source>
</evidence>
<keyword evidence="2" id="KW-0758">Storage protein</keyword>
<name>A0A0A9YGV8_LYGHE</name>
<protein>
    <submittedName>
        <fullName evidence="10">Vitellogenin-1</fullName>
    </submittedName>
</protein>
<keyword evidence="1 7" id="KW-0732">Signal</keyword>
<dbReference type="InterPro" id="IPR015255">
    <property type="entry name" value="Vitellinogen_open_b-sht"/>
</dbReference>
<evidence type="ECO:0000256" key="4">
    <source>
        <dbReference type="ARBA" id="ARBA00023180"/>
    </source>
</evidence>
<dbReference type="SMART" id="SM01169">
    <property type="entry name" value="DUF1943"/>
    <property type="match status" value="1"/>
</dbReference>
<dbReference type="GO" id="GO:0005319">
    <property type="term" value="F:lipid transporter activity"/>
    <property type="evidence" value="ECO:0007669"/>
    <property type="project" value="InterPro"/>
</dbReference>
<dbReference type="Pfam" id="PF00094">
    <property type="entry name" value="VWD"/>
    <property type="match status" value="1"/>
</dbReference>
<feature type="chain" id="PRO_5002070760" evidence="7">
    <location>
        <begin position="18"/>
        <end position="1706"/>
    </location>
</feature>
<dbReference type="PANTHER" id="PTHR23345">
    <property type="entry name" value="VITELLOGENIN-RELATED"/>
    <property type="match status" value="1"/>
</dbReference>
<evidence type="ECO:0000256" key="6">
    <source>
        <dbReference type="SAM" id="MobiDB-lite"/>
    </source>
</evidence>
<keyword evidence="4" id="KW-0325">Glycoprotein</keyword>
<dbReference type="GO" id="GO:0045735">
    <property type="term" value="F:nutrient reservoir activity"/>
    <property type="evidence" value="ECO:0007669"/>
    <property type="project" value="UniProtKB-KW"/>
</dbReference>
<feature type="region of interest" description="Disordered" evidence="6">
    <location>
        <begin position="330"/>
        <end position="420"/>
    </location>
</feature>
<feature type="domain" description="Vitellogenin" evidence="8">
    <location>
        <begin position="24"/>
        <end position="835"/>
    </location>
</feature>
<dbReference type="InterPro" id="IPR050733">
    <property type="entry name" value="Vitellogenin/Apolipophorin"/>
</dbReference>
<proteinExistence type="predicted"/>
<evidence type="ECO:0000259" key="8">
    <source>
        <dbReference type="PROSITE" id="PS51211"/>
    </source>
</evidence>
<feature type="compositionally biased region" description="Basic and acidic residues" evidence="6">
    <location>
        <begin position="337"/>
        <end position="346"/>
    </location>
</feature>
<organism evidence="10">
    <name type="scientific">Lygus hesperus</name>
    <name type="common">Western plant bug</name>
    <dbReference type="NCBI Taxonomy" id="30085"/>
    <lineage>
        <taxon>Eukaryota</taxon>
        <taxon>Metazoa</taxon>
        <taxon>Ecdysozoa</taxon>
        <taxon>Arthropoda</taxon>
        <taxon>Hexapoda</taxon>
        <taxon>Insecta</taxon>
        <taxon>Pterygota</taxon>
        <taxon>Neoptera</taxon>
        <taxon>Paraneoptera</taxon>
        <taxon>Hemiptera</taxon>
        <taxon>Heteroptera</taxon>
        <taxon>Panheteroptera</taxon>
        <taxon>Cimicomorpha</taxon>
        <taxon>Miridae</taxon>
        <taxon>Mirini</taxon>
        <taxon>Lygus</taxon>
    </lineage>
</organism>
<evidence type="ECO:0000256" key="7">
    <source>
        <dbReference type="SAM" id="SignalP"/>
    </source>
</evidence>
<gene>
    <name evidence="10" type="primary">VG2_6</name>
    <name evidence="10" type="ORF">CM83_43390</name>
</gene>
<evidence type="ECO:0000313" key="10">
    <source>
        <dbReference type="EMBL" id="JAG28750.1"/>
    </source>
</evidence>
<dbReference type="InterPro" id="IPR011030">
    <property type="entry name" value="Lipovitellin_superhlx_dom"/>
</dbReference>
<dbReference type="Pfam" id="PF01347">
    <property type="entry name" value="Vitellogenin_N"/>
    <property type="match status" value="1"/>
</dbReference>
<dbReference type="InterPro" id="IPR015816">
    <property type="entry name" value="Vitellinogen_b-sht_N"/>
</dbReference>
<comment type="caution">
    <text evidence="5">Lacks conserved residue(s) required for the propagation of feature annotation.</text>
</comment>
<feature type="compositionally biased region" description="Basic and acidic residues" evidence="6">
    <location>
        <begin position="360"/>
        <end position="376"/>
    </location>
</feature>
<dbReference type="SUPFAM" id="SSF48431">
    <property type="entry name" value="Lipovitellin-phosvitin complex, superhelical domain"/>
    <property type="match status" value="1"/>
</dbReference>
<reference evidence="10" key="1">
    <citation type="journal article" date="2014" name="PLoS ONE">
        <title>Transcriptome-Based Identification of ABC Transporters in the Western Tarnished Plant Bug Lygus hesperus.</title>
        <authorList>
            <person name="Hull J.J."/>
            <person name="Chaney K."/>
            <person name="Geib S.M."/>
            <person name="Fabrick J.A."/>
            <person name="Brent C.S."/>
            <person name="Walsh D."/>
            <person name="Lavine L.C."/>
        </authorList>
    </citation>
    <scope>NUCLEOTIDE SEQUENCE</scope>
</reference>
<dbReference type="PROSITE" id="PS51233">
    <property type="entry name" value="VWFD"/>
    <property type="match status" value="1"/>
</dbReference>
<dbReference type="InterPro" id="IPR015819">
    <property type="entry name" value="Lipid_transp_b-sht_shell"/>
</dbReference>
<evidence type="ECO:0000256" key="5">
    <source>
        <dbReference type="PROSITE-ProRule" id="PRU00557"/>
    </source>
</evidence>